<comment type="caution">
    <text evidence="5">The sequence shown here is derived from an EMBL/GenBank/DDBJ whole genome shotgun (WGS) entry which is preliminary data.</text>
</comment>
<feature type="domain" description="C-type lectin" evidence="4">
    <location>
        <begin position="31"/>
        <end position="145"/>
    </location>
</feature>
<dbReference type="PANTHER" id="PTHR22799:SF6">
    <property type="entry name" value="C-TYPE LECTIN DOMAIN FAMILY 4 MEMBER M-LIKE"/>
    <property type="match status" value="1"/>
</dbReference>
<proteinExistence type="predicted"/>
<keyword evidence="3" id="KW-0732">Signal</keyword>
<evidence type="ECO:0000259" key="4">
    <source>
        <dbReference type="PROSITE" id="PS50041"/>
    </source>
</evidence>
<organism evidence="5 6">
    <name type="scientific">Pseudolycoriella hygida</name>
    <dbReference type="NCBI Taxonomy" id="35572"/>
    <lineage>
        <taxon>Eukaryota</taxon>
        <taxon>Metazoa</taxon>
        <taxon>Ecdysozoa</taxon>
        <taxon>Arthropoda</taxon>
        <taxon>Hexapoda</taxon>
        <taxon>Insecta</taxon>
        <taxon>Pterygota</taxon>
        <taxon>Neoptera</taxon>
        <taxon>Endopterygota</taxon>
        <taxon>Diptera</taxon>
        <taxon>Nematocera</taxon>
        <taxon>Sciaroidea</taxon>
        <taxon>Sciaridae</taxon>
        <taxon>Pseudolycoriella</taxon>
    </lineage>
</organism>
<dbReference type="Pfam" id="PF00059">
    <property type="entry name" value="Lectin_C"/>
    <property type="match status" value="1"/>
</dbReference>
<dbReference type="SUPFAM" id="SSF56436">
    <property type="entry name" value="C-type lectin-like"/>
    <property type="match status" value="1"/>
</dbReference>
<dbReference type="Proteomes" id="UP001151699">
    <property type="component" value="Chromosome B"/>
</dbReference>
<keyword evidence="1" id="KW-0430">Lectin</keyword>
<gene>
    <name evidence="5" type="primary">LECA</name>
    <name evidence="5" type="ORF">Bhyg_05881</name>
</gene>
<dbReference type="InterPro" id="IPR018378">
    <property type="entry name" value="C-type_lectin_CS"/>
</dbReference>
<feature type="chain" id="PRO_5040425969" evidence="3">
    <location>
        <begin position="20"/>
        <end position="149"/>
    </location>
</feature>
<dbReference type="EMBL" id="WJQU01000002">
    <property type="protein sequence ID" value="KAJ6640948.1"/>
    <property type="molecule type" value="Genomic_DNA"/>
</dbReference>
<evidence type="ECO:0000256" key="2">
    <source>
        <dbReference type="ARBA" id="ARBA00023157"/>
    </source>
</evidence>
<dbReference type="InterPro" id="IPR051663">
    <property type="entry name" value="CLec_Tetranectin-domain"/>
</dbReference>
<dbReference type="GO" id="GO:0030246">
    <property type="term" value="F:carbohydrate binding"/>
    <property type="evidence" value="ECO:0007669"/>
    <property type="project" value="UniProtKB-KW"/>
</dbReference>
<evidence type="ECO:0000313" key="5">
    <source>
        <dbReference type="EMBL" id="KAJ6640948.1"/>
    </source>
</evidence>
<protein>
    <submittedName>
        <fullName evidence="5">Lectin subunit alpha</fullName>
    </submittedName>
</protein>
<dbReference type="PANTHER" id="PTHR22799">
    <property type="entry name" value="TETRANECTIN-RELATED"/>
    <property type="match status" value="1"/>
</dbReference>
<dbReference type="SMART" id="SM00034">
    <property type="entry name" value="CLECT"/>
    <property type="match status" value="1"/>
</dbReference>
<keyword evidence="2" id="KW-1015">Disulfide bond</keyword>
<dbReference type="OrthoDB" id="7760957at2759"/>
<feature type="signal peptide" evidence="3">
    <location>
        <begin position="1"/>
        <end position="19"/>
    </location>
</feature>
<dbReference type="InterPro" id="IPR016186">
    <property type="entry name" value="C-type_lectin-like/link_sf"/>
</dbReference>
<evidence type="ECO:0000313" key="6">
    <source>
        <dbReference type="Proteomes" id="UP001151699"/>
    </source>
</evidence>
<accession>A0A9Q0S1W7</accession>
<keyword evidence="6" id="KW-1185">Reference proteome</keyword>
<sequence>MKSSIYFLVLLTTLFCAKSAKTAGSGVRKTYLLQYFAKVNWYDAFLNCQRNGLRLATINSADEEKTLIKIVEKAGMKNNHFWISAADLAKEGRFSWYSTGDLVTYKNFRKSQPDNYRGNEHCVQFSNIYAWNDVRCNALAYFICEKAMK</sequence>
<reference evidence="5" key="1">
    <citation type="submission" date="2022-07" db="EMBL/GenBank/DDBJ databases">
        <authorList>
            <person name="Trinca V."/>
            <person name="Uliana J.V.C."/>
            <person name="Torres T.T."/>
            <person name="Ward R.J."/>
            <person name="Monesi N."/>
        </authorList>
    </citation>
    <scope>NUCLEOTIDE SEQUENCE</scope>
    <source>
        <strain evidence="5">HSMRA1968</strain>
        <tissue evidence="5">Whole embryos</tissue>
    </source>
</reference>
<name>A0A9Q0S1W7_9DIPT</name>
<dbReference type="AlphaFoldDB" id="A0A9Q0S1W7"/>
<dbReference type="InterPro" id="IPR001304">
    <property type="entry name" value="C-type_lectin-like"/>
</dbReference>
<dbReference type="PROSITE" id="PS00615">
    <property type="entry name" value="C_TYPE_LECTIN_1"/>
    <property type="match status" value="1"/>
</dbReference>
<dbReference type="PROSITE" id="PS50041">
    <property type="entry name" value="C_TYPE_LECTIN_2"/>
    <property type="match status" value="1"/>
</dbReference>
<dbReference type="Gene3D" id="3.10.100.10">
    <property type="entry name" value="Mannose-Binding Protein A, subunit A"/>
    <property type="match status" value="1"/>
</dbReference>
<evidence type="ECO:0000256" key="1">
    <source>
        <dbReference type="ARBA" id="ARBA00022734"/>
    </source>
</evidence>
<dbReference type="CDD" id="cd00037">
    <property type="entry name" value="CLECT"/>
    <property type="match status" value="1"/>
</dbReference>
<evidence type="ECO:0000256" key="3">
    <source>
        <dbReference type="SAM" id="SignalP"/>
    </source>
</evidence>
<dbReference type="InterPro" id="IPR016187">
    <property type="entry name" value="CTDL_fold"/>
</dbReference>